<evidence type="ECO:0000313" key="2">
    <source>
        <dbReference type="EMBL" id="MBR7784261.1"/>
    </source>
</evidence>
<protein>
    <submittedName>
        <fullName evidence="2">Transposase</fullName>
    </submittedName>
</protein>
<feature type="non-terminal residue" evidence="2">
    <location>
        <position position="77"/>
    </location>
</feature>
<name>A0A941DUG8_9BURK</name>
<dbReference type="RefSeq" id="WP_212689522.1">
    <property type="nucleotide sequence ID" value="NZ_JAGSPN010000047.1"/>
</dbReference>
<proteinExistence type="predicted"/>
<reference evidence="2" key="1">
    <citation type="submission" date="2021-04" db="EMBL/GenBank/DDBJ databases">
        <title>novel species isolated from subtropical streams in China.</title>
        <authorList>
            <person name="Lu H."/>
        </authorList>
    </citation>
    <scope>NUCLEOTIDE SEQUENCE</scope>
    <source>
        <strain evidence="2">LFS511W</strain>
    </source>
</reference>
<feature type="domain" description="Transposase TnpC homeodomain" evidence="1">
    <location>
        <begin position="48"/>
        <end position="76"/>
    </location>
</feature>
<keyword evidence="3" id="KW-1185">Reference proteome</keyword>
<dbReference type="InterPro" id="IPR024463">
    <property type="entry name" value="Transposase_TnpC_homeodom"/>
</dbReference>
<comment type="caution">
    <text evidence="2">The sequence shown here is derived from an EMBL/GenBank/DDBJ whole genome shotgun (WGS) entry which is preliminary data.</text>
</comment>
<accession>A0A941DUG8</accession>
<dbReference type="EMBL" id="JAGSPN010000047">
    <property type="protein sequence ID" value="MBR7784261.1"/>
    <property type="molecule type" value="Genomic_DNA"/>
</dbReference>
<gene>
    <name evidence="2" type="ORF">KDM89_19200</name>
</gene>
<dbReference type="Proteomes" id="UP000680067">
    <property type="component" value="Unassembled WGS sequence"/>
</dbReference>
<dbReference type="Pfam" id="PF13007">
    <property type="entry name" value="LZ_Tnp_IS66"/>
    <property type="match status" value="1"/>
</dbReference>
<organism evidence="2 3">
    <name type="scientific">Undibacterium luofuense</name>
    <dbReference type="NCBI Taxonomy" id="2828733"/>
    <lineage>
        <taxon>Bacteria</taxon>
        <taxon>Pseudomonadati</taxon>
        <taxon>Pseudomonadota</taxon>
        <taxon>Betaproteobacteria</taxon>
        <taxon>Burkholderiales</taxon>
        <taxon>Oxalobacteraceae</taxon>
        <taxon>Undibacterium</taxon>
    </lineage>
</organism>
<sequence length="77" mass="8721">MATTPSLPDDIDALKALLLQRDGELQSLRQTVSTLELALSVRTLEIEQLTLQIAKLKRMVFGRKSEKIDQKLEQLET</sequence>
<evidence type="ECO:0000313" key="3">
    <source>
        <dbReference type="Proteomes" id="UP000680067"/>
    </source>
</evidence>
<evidence type="ECO:0000259" key="1">
    <source>
        <dbReference type="Pfam" id="PF13007"/>
    </source>
</evidence>
<dbReference type="AlphaFoldDB" id="A0A941DUG8"/>